<evidence type="ECO:0000256" key="7">
    <source>
        <dbReference type="ARBA" id="ARBA00022777"/>
    </source>
</evidence>
<dbReference type="InterPro" id="IPR003661">
    <property type="entry name" value="HisK_dim/P_dom"/>
</dbReference>
<keyword evidence="9" id="KW-0902">Two-component regulatory system</keyword>
<dbReference type="InterPro" id="IPR005467">
    <property type="entry name" value="His_kinase_dom"/>
</dbReference>
<keyword evidence="6 10" id="KW-0812">Transmembrane</keyword>
<evidence type="ECO:0000256" key="9">
    <source>
        <dbReference type="ARBA" id="ARBA00023012"/>
    </source>
</evidence>
<dbReference type="SUPFAM" id="SSF47384">
    <property type="entry name" value="Homodimeric domain of signal transducing histidine kinase"/>
    <property type="match status" value="1"/>
</dbReference>
<protein>
    <recommendedName>
        <fullName evidence="3">histidine kinase</fullName>
        <ecNumber evidence="3">2.7.13.3</ecNumber>
    </recommendedName>
</protein>
<evidence type="ECO:0000256" key="10">
    <source>
        <dbReference type="SAM" id="Phobius"/>
    </source>
</evidence>
<gene>
    <name evidence="13" type="ORF">ACFFNX_01700</name>
</gene>
<evidence type="ECO:0000256" key="5">
    <source>
        <dbReference type="ARBA" id="ARBA00022679"/>
    </source>
</evidence>
<keyword evidence="5" id="KW-0808">Transferase</keyword>
<evidence type="ECO:0000256" key="3">
    <source>
        <dbReference type="ARBA" id="ARBA00012438"/>
    </source>
</evidence>
<dbReference type="Gene3D" id="6.10.340.10">
    <property type="match status" value="1"/>
</dbReference>
<dbReference type="GO" id="GO:0016301">
    <property type="term" value="F:kinase activity"/>
    <property type="evidence" value="ECO:0007669"/>
    <property type="project" value="UniProtKB-KW"/>
</dbReference>
<feature type="domain" description="Histidine kinase" evidence="11">
    <location>
        <begin position="165"/>
        <end position="380"/>
    </location>
</feature>
<dbReference type="SMART" id="SM00304">
    <property type="entry name" value="HAMP"/>
    <property type="match status" value="1"/>
</dbReference>
<feature type="transmembrane region" description="Helical" evidence="10">
    <location>
        <begin position="80"/>
        <end position="103"/>
    </location>
</feature>
<dbReference type="PANTHER" id="PTHR45436:SF5">
    <property type="entry name" value="SENSOR HISTIDINE KINASE TRCS"/>
    <property type="match status" value="1"/>
</dbReference>
<evidence type="ECO:0000256" key="8">
    <source>
        <dbReference type="ARBA" id="ARBA00022989"/>
    </source>
</evidence>
<dbReference type="InterPro" id="IPR036097">
    <property type="entry name" value="HisK_dim/P_sf"/>
</dbReference>
<dbReference type="RefSeq" id="WP_378193920.1">
    <property type="nucleotide sequence ID" value="NZ_JBHLZP010000004.1"/>
</dbReference>
<dbReference type="CDD" id="cd00082">
    <property type="entry name" value="HisKA"/>
    <property type="match status" value="1"/>
</dbReference>
<dbReference type="EMBL" id="JBHLZP010000004">
    <property type="protein sequence ID" value="MFB9830904.1"/>
    <property type="molecule type" value="Genomic_DNA"/>
</dbReference>
<feature type="domain" description="HAMP" evidence="12">
    <location>
        <begin position="104"/>
        <end position="157"/>
    </location>
</feature>
<keyword evidence="10" id="KW-0472">Membrane</keyword>
<dbReference type="InterPro" id="IPR036890">
    <property type="entry name" value="HATPase_C_sf"/>
</dbReference>
<dbReference type="SUPFAM" id="SSF158472">
    <property type="entry name" value="HAMP domain-like"/>
    <property type="match status" value="1"/>
</dbReference>
<dbReference type="EC" id="2.7.13.3" evidence="3"/>
<dbReference type="CDD" id="cd06225">
    <property type="entry name" value="HAMP"/>
    <property type="match status" value="1"/>
</dbReference>
<accession>A0ABV5Y7B4</accession>
<proteinExistence type="predicted"/>
<evidence type="ECO:0000259" key="11">
    <source>
        <dbReference type="PROSITE" id="PS50109"/>
    </source>
</evidence>
<comment type="catalytic activity">
    <reaction evidence="1">
        <text>ATP + protein L-histidine = ADP + protein N-phospho-L-histidine.</text>
        <dbReference type="EC" id="2.7.13.3"/>
    </reaction>
</comment>
<dbReference type="SMART" id="SM00387">
    <property type="entry name" value="HATPase_c"/>
    <property type="match status" value="1"/>
</dbReference>
<keyword evidence="4" id="KW-0597">Phosphoprotein</keyword>
<dbReference type="Gene3D" id="1.10.287.130">
    <property type="match status" value="1"/>
</dbReference>
<organism evidence="13 14">
    <name type="scientific">Actinoallomurus acaciae</name>
    <dbReference type="NCBI Taxonomy" id="502577"/>
    <lineage>
        <taxon>Bacteria</taxon>
        <taxon>Bacillati</taxon>
        <taxon>Actinomycetota</taxon>
        <taxon>Actinomycetes</taxon>
        <taxon>Streptosporangiales</taxon>
        <taxon>Thermomonosporaceae</taxon>
        <taxon>Actinoallomurus</taxon>
    </lineage>
</organism>
<name>A0ABV5Y7B4_9ACTN</name>
<dbReference type="PROSITE" id="PS50885">
    <property type="entry name" value="HAMP"/>
    <property type="match status" value="1"/>
</dbReference>
<dbReference type="PANTHER" id="PTHR45436">
    <property type="entry name" value="SENSOR HISTIDINE KINASE YKOH"/>
    <property type="match status" value="1"/>
</dbReference>
<dbReference type="InterPro" id="IPR003594">
    <property type="entry name" value="HATPase_dom"/>
</dbReference>
<dbReference type="InterPro" id="IPR003660">
    <property type="entry name" value="HAMP_dom"/>
</dbReference>
<reference evidence="13 14" key="1">
    <citation type="submission" date="2024-09" db="EMBL/GenBank/DDBJ databases">
        <authorList>
            <person name="Sun Q."/>
            <person name="Mori K."/>
        </authorList>
    </citation>
    <scope>NUCLEOTIDE SEQUENCE [LARGE SCALE GENOMIC DNA]</scope>
    <source>
        <strain evidence="13 14">TBRC 0563</strain>
    </source>
</reference>
<dbReference type="InterPro" id="IPR050428">
    <property type="entry name" value="TCS_sensor_his_kinase"/>
</dbReference>
<evidence type="ECO:0000256" key="2">
    <source>
        <dbReference type="ARBA" id="ARBA00004236"/>
    </source>
</evidence>
<keyword evidence="14" id="KW-1185">Reference proteome</keyword>
<evidence type="ECO:0000313" key="13">
    <source>
        <dbReference type="EMBL" id="MFB9830904.1"/>
    </source>
</evidence>
<dbReference type="Pfam" id="PF00512">
    <property type="entry name" value="HisKA"/>
    <property type="match status" value="1"/>
</dbReference>
<dbReference type="Gene3D" id="3.30.565.10">
    <property type="entry name" value="Histidine kinase-like ATPase, C-terminal domain"/>
    <property type="match status" value="1"/>
</dbReference>
<evidence type="ECO:0000256" key="4">
    <source>
        <dbReference type="ARBA" id="ARBA00022553"/>
    </source>
</evidence>
<dbReference type="Pfam" id="PF00672">
    <property type="entry name" value="HAMP"/>
    <property type="match status" value="1"/>
</dbReference>
<evidence type="ECO:0000256" key="6">
    <source>
        <dbReference type="ARBA" id="ARBA00022692"/>
    </source>
</evidence>
<comment type="subcellular location">
    <subcellularLocation>
        <location evidence="2">Cell membrane</location>
    </subcellularLocation>
</comment>
<dbReference type="Proteomes" id="UP001589627">
    <property type="component" value="Unassembled WGS sequence"/>
</dbReference>
<dbReference type="SMART" id="SM00388">
    <property type="entry name" value="HisKA"/>
    <property type="match status" value="1"/>
</dbReference>
<dbReference type="PROSITE" id="PS50109">
    <property type="entry name" value="HIS_KIN"/>
    <property type="match status" value="1"/>
</dbReference>
<dbReference type="SUPFAM" id="SSF55874">
    <property type="entry name" value="ATPase domain of HSP90 chaperone/DNA topoisomerase II/histidine kinase"/>
    <property type="match status" value="1"/>
</dbReference>
<evidence type="ECO:0000313" key="14">
    <source>
        <dbReference type="Proteomes" id="UP001589627"/>
    </source>
</evidence>
<keyword evidence="8 10" id="KW-1133">Transmembrane helix</keyword>
<keyword evidence="7 13" id="KW-0418">Kinase</keyword>
<sequence>MRMRPRPSLRTVRSRFTALYGVVFLLSGAGLLAIVAIVASGGSRVSESAPANGPIPESQARVHQLQDELAQMHTDQARQLLLASLIALGVMAAVSVVLGRLIAGRVLRPLRTMTTATRRISADNLHERLAVPGPADEVKDLADTIDELLERLENAFAAQRRFVADASHELRTPLATMRASLDVAVAKPGPVPAQTTALAGRLRAELDQIDELLDGFLVLARTRHGEPPDRTPLPFGPVVSAALSARAADIAAKGLTVHETIDRDDARVRGSRTLLRRMIDNVVDNAIAHNHDGGWIRLATATDGATVHLVVETGGPVLDPGEVAELAQPFRRLGADRTGTGAGLGLSIVAAIAAAHGGELDLRARPEGGLRVGVSLPAHTADSAPAGVPS</sequence>
<evidence type="ECO:0000256" key="1">
    <source>
        <dbReference type="ARBA" id="ARBA00000085"/>
    </source>
</evidence>
<evidence type="ECO:0000259" key="12">
    <source>
        <dbReference type="PROSITE" id="PS50885"/>
    </source>
</evidence>
<comment type="caution">
    <text evidence="13">The sequence shown here is derived from an EMBL/GenBank/DDBJ whole genome shotgun (WGS) entry which is preliminary data.</text>
</comment>
<dbReference type="Pfam" id="PF02518">
    <property type="entry name" value="HATPase_c"/>
    <property type="match status" value="1"/>
</dbReference>
<dbReference type="CDD" id="cd00075">
    <property type="entry name" value="HATPase"/>
    <property type="match status" value="1"/>
</dbReference>
<feature type="transmembrane region" description="Helical" evidence="10">
    <location>
        <begin position="20"/>
        <end position="39"/>
    </location>
</feature>